<dbReference type="RefSeq" id="WP_144993169.1">
    <property type="nucleotide sequence ID" value="NZ_CP036281.1"/>
</dbReference>
<sequence length="178" mass="20067">MPINVSDQLSAHFRSYSTARLLDATRQVNRCLKILTKEQIWTRPNEVSNAVGNLVLHLTGNVNQWILTSLTAIPDQRDRPAEFNQRDPLPTEDIAAQLTNTVDSACRVIDRLEPERLIQGINIQGYDTTVLGAVYHVVEHFSLHTGQIVYATKLHINQDLSLYDEHGQRFDGNKPSAP</sequence>
<dbReference type="Proteomes" id="UP000317178">
    <property type="component" value="Chromosome"/>
</dbReference>
<name>A0A518CIA7_9PLAN</name>
<dbReference type="AlphaFoldDB" id="A0A518CIA7"/>
<protein>
    <submittedName>
        <fullName evidence="1">DinB superfamily protein</fullName>
    </submittedName>
</protein>
<dbReference type="SUPFAM" id="SSF109854">
    <property type="entry name" value="DinB/YfiT-like putative metalloenzymes"/>
    <property type="match status" value="1"/>
</dbReference>
<dbReference type="EMBL" id="CP036281">
    <property type="protein sequence ID" value="QDU78973.1"/>
    <property type="molecule type" value="Genomic_DNA"/>
</dbReference>
<accession>A0A518CIA7</accession>
<dbReference type="KEGG" id="plon:Pla110_06770"/>
<dbReference type="InterPro" id="IPR034660">
    <property type="entry name" value="DinB/YfiT-like"/>
</dbReference>
<evidence type="ECO:0000313" key="1">
    <source>
        <dbReference type="EMBL" id="QDU78973.1"/>
    </source>
</evidence>
<dbReference type="InterPro" id="IPR011466">
    <property type="entry name" value="DUF1572"/>
</dbReference>
<evidence type="ECO:0000313" key="2">
    <source>
        <dbReference type="Proteomes" id="UP000317178"/>
    </source>
</evidence>
<dbReference type="Pfam" id="PF07609">
    <property type="entry name" value="DUF1572"/>
    <property type="match status" value="1"/>
</dbReference>
<organism evidence="1 2">
    <name type="scientific">Polystyrenella longa</name>
    <dbReference type="NCBI Taxonomy" id="2528007"/>
    <lineage>
        <taxon>Bacteria</taxon>
        <taxon>Pseudomonadati</taxon>
        <taxon>Planctomycetota</taxon>
        <taxon>Planctomycetia</taxon>
        <taxon>Planctomycetales</taxon>
        <taxon>Planctomycetaceae</taxon>
        <taxon>Polystyrenella</taxon>
    </lineage>
</organism>
<keyword evidence="2" id="KW-1185">Reference proteome</keyword>
<proteinExistence type="predicted"/>
<gene>
    <name evidence="1" type="ORF">Pla110_06770</name>
</gene>
<dbReference type="OrthoDB" id="68731at2"/>
<dbReference type="Gene3D" id="1.20.120.450">
    <property type="entry name" value="dinb family like domain"/>
    <property type="match status" value="1"/>
</dbReference>
<reference evidence="1 2" key="1">
    <citation type="submission" date="2019-02" db="EMBL/GenBank/DDBJ databases">
        <title>Deep-cultivation of Planctomycetes and their phenomic and genomic characterization uncovers novel biology.</title>
        <authorList>
            <person name="Wiegand S."/>
            <person name="Jogler M."/>
            <person name="Boedeker C."/>
            <person name="Pinto D."/>
            <person name="Vollmers J."/>
            <person name="Rivas-Marin E."/>
            <person name="Kohn T."/>
            <person name="Peeters S.H."/>
            <person name="Heuer A."/>
            <person name="Rast P."/>
            <person name="Oberbeckmann S."/>
            <person name="Bunk B."/>
            <person name="Jeske O."/>
            <person name="Meyerdierks A."/>
            <person name="Storesund J.E."/>
            <person name="Kallscheuer N."/>
            <person name="Luecker S."/>
            <person name="Lage O.M."/>
            <person name="Pohl T."/>
            <person name="Merkel B.J."/>
            <person name="Hornburger P."/>
            <person name="Mueller R.-W."/>
            <person name="Bruemmer F."/>
            <person name="Labrenz M."/>
            <person name="Spormann A.M."/>
            <person name="Op den Camp H."/>
            <person name="Overmann J."/>
            <person name="Amann R."/>
            <person name="Jetten M.S.M."/>
            <person name="Mascher T."/>
            <person name="Medema M.H."/>
            <person name="Devos D.P."/>
            <person name="Kaster A.-K."/>
            <person name="Ovreas L."/>
            <person name="Rohde M."/>
            <person name="Galperin M.Y."/>
            <person name="Jogler C."/>
        </authorList>
    </citation>
    <scope>NUCLEOTIDE SEQUENCE [LARGE SCALE GENOMIC DNA]</scope>
    <source>
        <strain evidence="1 2">Pla110</strain>
    </source>
</reference>